<name>A0A067QIL8_ZOONE</name>
<sequence length="100" mass="11515">MNQMNLIVDMPPDAQRMDKAVSLIAVSKDARILSVHDIKTKQRMIKFGGQRYSHILNIILPNMKTKGISRVTTDKVAIQNHKTWLTYSQKHSVSEVVRIW</sequence>
<keyword evidence="5" id="KW-1185">Reference proteome</keyword>
<reference evidence="4 5" key="1">
    <citation type="journal article" date="2014" name="Nat. Commun.">
        <title>Molecular traces of alternative social organization in a termite genome.</title>
        <authorList>
            <person name="Terrapon N."/>
            <person name="Li C."/>
            <person name="Robertson H.M."/>
            <person name="Ji L."/>
            <person name="Meng X."/>
            <person name="Booth W."/>
            <person name="Chen Z."/>
            <person name="Childers C.P."/>
            <person name="Glastad K.M."/>
            <person name="Gokhale K."/>
            <person name="Gowin J."/>
            <person name="Gronenberg W."/>
            <person name="Hermansen R.A."/>
            <person name="Hu H."/>
            <person name="Hunt B.G."/>
            <person name="Huylmans A.K."/>
            <person name="Khalil S.M."/>
            <person name="Mitchell R.D."/>
            <person name="Munoz-Torres M.C."/>
            <person name="Mustard J.A."/>
            <person name="Pan H."/>
            <person name="Reese J.T."/>
            <person name="Scharf M.E."/>
            <person name="Sun F."/>
            <person name="Vogel H."/>
            <person name="Xiao J."/>
            <person name="Yang W."/>
            <person name="Yang Z."/>
            <person name="Yang Z."/>
            <person name="Zhou J."/>
            <person name="Zhu J."/>
            <person name="Brent C.S."/>
            <person name="Elsik C.G."/>
            <person name="Goodisman M.A."/>
            <person name="Liberles D.A."/>
            <person name="Roe R.M."/>
            <person name="Vargo E.L."/>
            <person name="Vilcinskas A."/>
            <person name="Wang J."/>
            <person name="Bornberg-Bauer E."/>
            <person name="Korb J."/>
            <person name="Zhang G."/>
            <person name="Liebig J."/>
        </authorList>
    </citation>
    <scope>NUCLEOTIDE SEQUENCE [LARGE SCALE GENOMIC DNA]</scope>
    <source>
        <tissue evidence="4">Whole organism</tissue>
    </source>
</reference>
<dbReference type="PANTHER" id="PTHR10819">
    <property type="entry name" value="PHOSPHOTRIESTERASE-RELATED"/>
    <property type="match status" value="1"/>
</dbReference>
<protein>
    <submittedName>
        <fullName evidence="4">Phosphotriesterase-related protein</fullName>
    </submittedName>
</protein>
<dbReference type="SUPFAM" id="SSF51556">
    <property type="entry name" value="Metallo-dependent hydrolases"/>
    <property type="match status" value="1"/>
</dbReference>
<dbReference type="OMA" id="NTGTICE"/>
<dbReference type="InterPro" id="IPR001559">
    <property type="entry name" value="Phosphotriesterase"/>
</dbReference>
<dbReference type="InParanoid" id="A0A067QIL8"/>
<dbReference type="InterPro" id="IPR032466">
    <property type="entry name" value="Metal_Hydrolase"/>
</dbReference>
<dbReference type="Pfam" id="PF02126">
    <property type="entry name" value="PTE"/>
    <property type="match status" value="1"/>
</dbReference>
<dbReference type="PANTHER" id="PTHR10819:SF3">
    <property type="entry name" value="PHOSPHOTRIESTERASE-RELATED PROTEIN"/>
    <property type="match status" value="1"/>
</dbReference>
<accession>A0A067QIL8</accession>
<dbReference type="Proteomes" id="UP000027135">
    <property type="component" value="Unassembled WGS sequence"/>
</dbReference>
<evidence type="ECO:0000256" key="2">
    <source>
        <dbReference type="ARBA" id="ARBA00022723"/>
    </source>
</evidence>
<proteinExistence type="predicted"/>
<dbReference type="Gene3D" id="3.20.20.140">
    <property type="entry name" value="Metal-dependent hydrolases"/>
    <property type="match status" value="1"/>
</dbReference>
<dbReference type="EMBL" id="KK869420">
    <property type="protein sequence ID" value="KDR07114.1"/>
    <property type="molecule type" value="Genomic_DNA"/>
</dbReference>
<keyword evidence="3" id="KW-0378">Hydrolase</keyword>
<keyword evidence="2" id="KW-0479">Metal-binding</keyword>
<evidence type="ECO:0000256" key="3">
    <source>
        <dbReference type="ARBA" id="ARBA00022801"/>
    </source>
</evidence>
<evidence type="ECO:0000313" key="4">
    <source>
        <dbReference type="EMBL" id="KDR07114.1"/>
    </source>
</evidence>
<dbReference type="GO" id="GO:0016787">
    <property type="term" value="F:hydrolase activity"/>
    <property type="evidence" value="ECO:0007669"/>
    <property type="project" value="UniProtKB-KW"/>
</dbReference>
<comment type="cofactor">
    <cofactor evidence="1">
        <name>a divalent metal cation</name>
        <dbReference type="ChEBI" id="CHEBI:60240"/>
    </cofactor>
</comment>
<dbReference type="AlphaFoldDB" id="A0A067QIL8"/>
<gene>
    <name evidence="4" type="ORF">L798_03521</name>
</gene>
<dbReference type="STRING" id="136037.A0A067QIL8"/>
<organism evidence="4 5">
    <name type="scientific">Zootermopsis nevadensis</name>
    <name type="common">Dampwood termite</name>
    <dbReference type="NCBI Taxonomy" id="136037"/>
    <lineage>
        <taxon>Eukaryota</taxon>
        <taxon>Metazoa</taxon>
        <taxon>Ecdysozoa</taxon>
        <taxon>Arthropoda</taxon>
        <taxon>Hexapoda</taxon>
        <taxon>Insecta</taxon>
        <taxon>Pterygota</taxon>
        <taxon>Neoptera</taxon>
        <taxon>Polyneoptera</taxon>
        <taxon>Dictyoptera</taxon>
        <taxon>Blattodea</taxon>
        <taxon>Blattoidea</taxon>
        <taxon>Termitoidae</taxon>
        <taxon>Termopsidae</taxon>
        <taxon>Zootermopsis</taxon>
    </lineage>
</organism>
<evidence type="ECO:0000313" key="5">
    <source>
        <dbReference type="Proteomes" id="UP000027135"/>
    </source>
</evidence>
<dbReference type="GO" id="GO:0008270">
    <property type="term" value="F:zinc ion binding"/>
    <property type="evidence" value="ECO:0007669"/>
    <property type="project" value="InterPro"/>
</dbReference>
<evidence type="ECO:0000256" key="1">
    <source>
        <dbReference type="ARBA" id="ARBA00001968"/>
    </source>
</evidence>